<reference evidence="9" key="1">
    <citation type="submission" date="2022-11" db="UniProtKB">
        <authorList>
            <consortium name="WormBaseParasite"/>
        </authorList>
    </citation>
    <scope>IDENTIFICATION</scope>
</reference>
<keyword evidence="8" id="KW-1185">Reference proteome</keyword>
<feature type="compositionally biased region" description="Acidic residues" evidence="6">
    <location>
        <begin position="492"/>
        <end position="502"/>
    </location>
</feature>
<dbReference type="Proteomes" id="UP000887565">
    <property type="component" value="Unplaced"/>
</dbReference>
<sequence>MSFLNVITLPSGPRLGCGGSLNVTETQPIRLISPSGGNSTAAKARAYARQLSCEWRILAPVNKVIKMDFVRFSLEPANRMGRCYDYLEIYDGFLDTGPLLGKYCGNKSPGTIISSGDQMYLHFFTDFSIEMSGFEIAIKVQDAECGRTFMLTNAVETIQQTFTSEKPFSRCRWLVETEPGKRIEAEVTDINIVDPSNTTTCSSTYLEFLNLPKIAAVSSVKECGSVPGYRFVSVGNKMALTFVSSGRLSMPNSFTVNVQIYQDVVILLYGPKIIYCMQDCNRTINIPLSNWGARVTSPGYPNTYPANVTCVANLRAATNKVMHLYFVNFTMEESVISPKKCQYDNLTEVRAETESDSSRSRSLRKSDVENEDIDEVITEPSLSAETLLCGRAIPPTYLSQGNSLDIKFVSDTSVAHEGFDISVVVSDKESCGGNLTTESGAITSPNFPSYYPMNIQCVWNLRVAKGYRLQYLVTVLDFSHSTANQLSPSDDIYPDYDSDENDVSTTNAPSRRRMCNDDSDRLEIFAGAYSATNDNLLAKYCGVGDSSDESLPITNTINGHEIAVKFTTTSSDTAFKRECKNVPPTTKIRMPMDEKSIDKIKPGEDFPDQIEKSAISQFKIIAMTTRLIGIRCLLRGARQQINIKKIDTDI</sequence>
<feature type="domain" description="CUB" evidence="7">
    <location>
        <begin position="17"/>
        <end position="141"/>
    </location>
</feature>
<dbReference type="InterPro" id="IPR035914">
    <property type="entry name" value="Sperma_CUB_dom_sf"/>
</dbReference>
<keyword evidence="4" id="KW-0325">Glycoprotein</keyword>
<feature type="domain" description="CUB" evidence="7">
    <location>
        <begin position="145"/>
        <end position="261"/>
    </location>
</feature>
<dbReference type="OMA" id="GHILEMD"/>
<proteinExistence type="predicted"/>
<evidence type="ECO:0000256" key="4">
    <source>
        <dbReference type="ARBA" id="ARBA00023180"/>
    </source>
</evidence>
<evidence type="ECO:0000256" key="5">
    <source>
        <dbReference type="PROSITE-ProRule" id="PRU00059"/>
    </source>
</evidence>
<comment type="caution">
    <text evidence="5">Lacks conserved residue(s) required for the propagation of feature annotation.</text>
</comment>
<evidence type="ECO:0000313" key="8">
    <source>
        <dbReference type="Proteomes" id="UP000887565"/>
    </source>
</evidence>
<dbReference type="CDD" id="cd00041">
    <property type="entry name" value="CUB"/>
    <property type="match status" value="4"/>
</dbReference>
<dbReference type="SMART" id="SM00042">
    <property type="entry name" value="CUB"/>
    <property type="match status" value="4"/>
</dbReference>
<dbReference type="SUPFAM" id="SSF49854">
    <property type="entry name" value="Spermadhesin, CUB domain"/>
    <property type="match status" value="4"/>
</dbReference>
<protein>
    <submittedName>
        <fullName evidence="9">CUB domain-containing protein</fullName>
    </submittedName>
</protein>
<feature type="domain" description="CUB" evidence="7">
    <location>
        <begin position="280"/>
        <end position="426"/>
    </location>
</feature>
<name>A0A915JRJ6_ROMCU</name>
<dbReference type="Gene3D" id="2.60.120.290">
    <property type="entry name" value="Spermadhesin, CUB domain"/>
    <property type="match status" value="4"/>
</dbReference>
<feature type="region of interest" description="Disordered" evidence="6">
    <location>
        <begin position="489"/>
        <end position="514"/>
    </location>
</feature>
<evidence type="ECO:0000259" key="7">
    <source>
        <dbReference type="PROSITE" id="PS01180"/>
    </source>
</evidence>
<evidence type="ECO:0000256" key="3">
    <source>
        <dbReference type="ARBA" id="ARBA00023157"/>
    </source>
</evidence>
<evidence type="ECO:0000256" key="6">
    <source>
        <dbReference type="SAM" id="MobiDB-lite"/>
    </source>
</evidence>
<dbReference type="InterPro" id="IPR000859">
    <property type="entry name" value="CUB_dom"/>
</dbReference>
<dbReference type="FunFam" id="2.60.120.290:FF:000003">
    <property type="entry name" value="Neuropilin"/>
    <property type="match status" value="1"/>
</dbReference>
<feature type="domain" description="CUB" evidence="7">
    <location>
        <begin position="431"/>
        <end position="582"/>
    </location>
</feature>
<dbReference type="Pfam" id="PF00431">
    <property type="entry name" value="CUB"/>
    <property type="match status" value="5"/>
</dbReference>
<keyword evidence="1" id="KW-0732">Signal</keyword>
<evidence type="ECO:0000313" key="9">
    <source>
        <dbReference type="WBParaSite" id="nRc.2.0.1.t28714-RA"/>
    </source>
</evidence>
<dbReference type="PANTHER" id="PTHR24251">
    <property type="entry name" value="OVOCHYMASE-RELATED"/>
    <property type="match status" value="1"/>
</dbReference>
<evidence type="ECO:0000256" key="1">
    <source>
        <dbReference type="ARBA" id="ARBA00022729"/>
    </source>
</evidence>
<keyword evidence="3" id="KW-1015">Disulfide bond</keyword>
<dbReference type="AlphaFoldDB" id="A0A915JRJ6"/>
<accession>A0A915JRJ6</accession>
<organism evidence="8 9">
    <name type="scientific">Romanomermis culicivorax</name>
    <name type="common">Nematode worm</name>
    <dbReference type="NCBI Taxonomy" id="13658"/>
    <lineage>
        <taxon>Eukaryota</taxon>
        <taxon>Metazoa</taxon>
        <taxon>Ecdysozoa</taxon>
        <taxon>Nematoda</taxon>
        <taxon>Enoplea</taxon>
        <taxon>Dorylaimia</taxon>
        <taxon>Mermithida</taxon>
        <taxon>Mermithoidea</taxon>
        <taxon>Mermithidae</taxon>
        <taxon>Romanomermis</taxon>
    </lineage>
</organism>
<dbReference type="WBParaSite" id="nRc.2.0.1.t28714-RA">
    <property type="protein sequence ID" value="nRc.2.0.1.t28714-RA"/>
    <property type="gene ID" value="nRc.2.0.1.g28714"/>
</dbReference>
<evidence type="ECO:0000256" key="2">
    <source>
        <dbReference type="ARBA" id="ARBA00022737"/>
    </source>
</evidence>
<dbReference type="PROSITE" id="PS01180">
    <property type="entry name" value="CUB"/>
    <property type="match status" value="4"/>
</dbReference>
<keyword evidence="2" id="KW-0677">Repeat</keyword>